<organism evidence="1 2">
    <name type="scientific">Entomophthora muscae</name>
    <dbReference type="NCBI Taxonomy" id="34485"/>
    <lineage>
        <taxon>Eukaryota</taxon>
        <taxon>Fungi</taxon>
        <taxon>Fungi incertae sedis</taxon>
        <taxon>Zoopagomycota</taxon>
        <taxon>Entomophthoromycotina</taxon>
        <taxon>Entomophthoromycetes</taxon>
        <taxon>Entomophthorales</taxon>
        <taxon>Entomophthoraceae</taxon>
        <taxon>Entomophthora</taxon>
    </lineage>
</organism>
<dbReference type="EMBL" id="QTSX02007509">
    <property type="protein sequence ID" value="KAJ9048184.1"/>
    <property type="molecule type" value="Genomic_DNA"/>
</dbReference>
<comment type="caution">
    <text evidence="1">The sequence shown here is derived from an EMBL/GenBank/DDBJ whole genome shotgun (WGS) entry which is preliminary data.</text>
</comment>
<gene>
    <name evidence="1" type="ORF">DSO57_1037561</name>
</gene>
<accession>A0ACC2RDQ7</accession>
<evidence type="ECO:0000313" key="2">
    <source>
        <dbReference type="Proteomes" id="UP001165960"/>
    </source>
</evidence>
<name>A0ACC2RDQ7_9FUNG</name>
<dbReference type="Proteomes" id="UP001165960">
    <property type="component" value="Unassembled WGS sequence"/>
</dbReference>
<sequence>MAIFEPATGTSNPHNSFLMEGELPQGNLNAHPDISCGLSQLCQFMDEIPCPLLLGSRLLLLLTAPTPMEVDTNASPSEEVIQQTMTRMNN</sequence>
<keyword evidence="2" id="KW-1185">Reference proteome</keyword>
<protein>
    <submittedName>
        <fullName evidence="1">Uncharacterized protein</fullName>
    </submittedName>
</protein>
<proteinExistence type="predicted"/>
<evidence type="ECO:0000313" key="1">
    <source>
        <dbReference type="EMBL" id="KAJ9048184.1"/>
    </source>
</evidence>
<reference evidence="1" key="1">
    <citation type="submission" date="2022-04" db="EMBL/GenBank/DDBJ databases">
        <title>Genome of the entomopathogenic fungus Entomophthora muscae.</title>
        <authorList>
            <person name="Elya C."/>
            <person name="Lovett B.R."/>
            <person name="Lee E."/>
            <person name="Macias A.M."/>
            <person name="Hajek A.E."/>
            <person name="De Bivort B.L."/>
            <person name="Kasson M.T."/>
            <person name="De Fine Licht H.H."/>
            <person name="Stajich J.E."/>
        </authorList>
    </citation>
    <scope>NUCLEOTIDE SEQUENCE</scope>
    <source>
        <strain evidence="1">Berkeley</strain>
    </source>
</reference>